<evidence type="ECO:0000313" key="2">
    <source>
        <dbReference type="EMBL" id="GHO93623.1"/>
    </source>
</evidence>
<dbReference type="PANTHER" id="PTHR43586">
    <property type="entry name" value="CYSTEINE DESULFURASE"/>
    <property type="match status" value="1"/>
</dbReference>
<name>A0A8J3N2P8_9CHLR</name>
<dbReference type="InterPro" id="IPR015422">
    <property type="entry name" value="PyrdxlP-dep_Trfase_small"/>
</dbReference>
<dbReference type="Gene3D" id="3.90.1150.10">
    <property type="entry name" value="Aspartate Aminotransferase, domain 1"/>
    <property type="match status" value="1"/>
</dbReference>
<dbReference type="SUPFAM" id="SSF53383">
    <property type="entry name" value="PLP-dependent transferases"/>
    <property type="match status" value="1"/>
</dbReference>
<dbReference type="PANTHER" id="PTHR43586:SF15">
    <property type="entry name" value="BLR3095 PROTEIN"/>
    <property type="match status" value="1"/>
</dbReference>
<dbReference type="InterPro" id="IPR015424">
    <property type="entry name" value="PyrdxlP-dep_Trfase"/>
</dbReference>
<dbReference type="InterPro" id="IPR000192">
    <property type="entry name" value="Aminotrans_V_dom"/>
</dbReference>
<accession>A0A8J3N2P8</accession>
<evidence type="ECO:0000313" key="3">
    <source>
        <dbReference type="Proteomes" id="UP000597444"/>
    </source>
</evidence>
<dbReference type="InterPro" id="IPR015421">
    <property type="entry name" value="PyrdxlP-dep_Trfase_major"/>
</dbReference>
<organism evidence="2 3">
    <name type="scientific">Reticulibacter mediterranei</name>
    <dbReference type="NCBI Taxonomy" id="2778369"/>
    <lineage>
        <taxon>Bacteria</taxon>
        <taxon>Bacillati</taxon>
        <taxon>Chloroflexota</taxon>
        <taxon>Ktedonobacteria</taxon>
        <taxon>Ktedonobacterales</taxon>
        <taxon>Reticulibacteraceae</taxon>
        <taxon>Reticulibacter</taxon>
    </lineage>
</organism>
<dbReference type="AlphaFoldDB" id="A0A8J3N2P8"/>
<sequence>MSNRKPLVPLSAFIAPEGVKSVLTTPFGGLPWRSQIATYREYQQIFVQGTEVFAPNNYPATKGELRELSAKLIAGCSPSEITFSPNTTGALNTLIGCMVMDDLHPDENVVVPNSAYSTISLGVSRLERLGVEMRLCGEMKEEICAAIDEKTRLVAIDACDYVSGELREMEAIAEAAHAVRARIIVDVSQAAGVIPLNLAHFDALFGTTGKWLGLGSNGVALCWVNREKWPNITPEALGWYSVLPFDLPFTGRYELRSDGQRLETGGLPWSLLYNLRDALRNLIGLYERLGEGDLRRGQTQVMQHVRSLGDEIISALDGLNLGLTIISPREAEKRGGYISVKMSDEQAAAVCSRLNARGVYLSSGQGRLRLGPWIFNGSEDVKLAVLLLGETLREMGFNPNDPAWVGRQ</sequence>
<dbReference type="Gene3D" id="3.40.640.10">
    <property type="entry name" value="Type I PLP-dependent aspartate aminotransferase-like (Major domain)"/>
    <property type="match status" value="1"/>
</dbReference>
<keyword evidence="3" id="KW-1185">Reference proteome</keyword>
<proteinExistence type="predicted"/>
<dbReference type="Pfam" id="PF00266">
    <property type="entry name" value="Aminotran_5"/>
    <property type="match status" value="1"/>
</dbReference>
<reference evidence="2" key="1">
    <citation type="submission" date="2020-10" db="EMBL/GenBank/DDBJ databases">
        <title>Taxonomic study of unclassified bacteria belonging to the class Ktedonobacteria.</title>
        <authorList>
            <person name="Yabe S."/>
            <person name="Wang C.M."/>
            <person name="Zheng Y."/>
            <person name="Sakai Y."/>
            <person name="Cavaletti L."/>
            <person name="Monciardini P."/>
            <person name="Donadio S."/>
        </authorList>
    </citation>
    <scope>NUCLEOTIDE SEQUENCE</scope>
    <source>
        <strain evidence="2">ID150040</strain>
    </source>
</reference>
<dbReference type="EMBL" id="BNJK01000001">
    <property type="protein sequence ID" value="GHO93623.1"/>
    <property type="molecule type" value="Genomic_DNA"/>
</dbReference>
<gene>
    <name evidence="2" type="ORF">KSF_036710</name>
</gene>
<dbReference type="Proteomes" id="UP000597444">
    <property type="component" value="Unassembled WGS sequence"/>
</dbReference>
<evidence type="ECO:0000259" key="1">
    <source>
        <dbReference type="Pfam" id="PF00266"/>
    </source>
</evidence>
<comment type="caution">
    <text evidence="2">The sequence shown here is derived from an EMBL/GenBank/DDBJ whole genome shotgun (WGS) entry which is preliminary data.</text>
</comment>
<feature type="domain" description="Aminotransferase class V" evidence="1">
    <location>
        <begin position="64"/>
        <end position="365"/>
    </location>
</feature>
<protein>
    <recommendedName>
        <fullName evidence="1">Aminotransferase class V domain-containing protein</fullName>
    </recommendedName>
</protein>